<dbReference type="GO" id="GO:0000166">
    <property type="term" value="F:nucleotide binding"/>
    <property type="evidence" value="ECO:0007669"/>
    <property type="project" value="UniProtKB-KW"/>
</dbReference>
<dbReference type="SUPFAM" id="SSF51735">
    <property type="entry name" value="NAD(P)-binding Rossmann-fold domains"/>
    <property type="match status" value="1"/>
</dbReference>
<accession>A0A1Y2E8B4</accession>
<dbReference type="GO" id="GO:0016651">
    <property type="term" value="F:oxidoreductase activity, acting on NAD(P)H"/>
    <property type="evidence" value="ECO:0007669"/>
    <property type="project" value="InterPro"/>
</dbReference>
<keyword evidence="4" id="KW-0521">NADP</keyword>
<dbReference type="InterPro" id="IPR036291">
    <property type="entry name" value="NAD(P)-bd_dom_sf"/>
</dbReference>
<dbReference type="Gene3D" id="3.40.50.720">
    <property type="entry name" value="NAD(P)-binding Rossmann-like Domain"/>
    <property type="match status" value="1"/>
</dbReference>
<dbReference type="InterPro" id="IPR013149">
    <property type="entry name" value="ADH-like_C"/>
</dbReference>
<dbReference type="SMART" id="SM00829">
    <property type="entry name" value="PKS_ER"/>
    <property type="match status" value="1"/>
</dbReference>
<sequence length="357" mass="38540">MIELPRKQKALIGLEDGSLGVSNDVDVPEIEEDMVMVKTRAMGLNPIDTKMKGVMAAPGAVAGMDFAGEVVAVGSKFMTPAKIGIGDRVCGAVIGYHKPTPAIGAFAEFVGAKDVGLLKIPDDWSFEQGASLGCAISTIGLALFKSLNVPGTPKSPAEKPVDVFVYGGSTSTGTLALQLLKLSGLNPITVCSPHNVQLVKSYGATAVFDYKQPSCIQDIRKHTRNSLKYVLDCVSEPETMEFCYKCLARTGGKYTALEPFPKFLHTRPRTIVPDWVLGPSVLGQEIGWPEPFTRKQNEDLRNFGIEWYITVQKLLDDGQLRPHPVRVVDGGFGGVPKGVELLRKKQVSGQKLVCILP</sequence>
<evidence type="ECO:0000313" key="8">
    <source>
        <dbReference type="Proteomes" id="UP000193689"/>
    </source>
</evidence>
<dbReference type="PANTHER" id="PTHR45348:SF1">
    <property type="entry name" value="TRANS-ENOYL REDUCTASE STHE"/>
    <property type="match status" value="1"/>
</dbReference>
<dbReference type="InterPro" id="IPR013154">
    <property type="entry name" value="ADH-like_N"/>
</dbReference>
<dbReference type="InParanoid" id="A0A1Y2E8B4"/>
<dbReference type="OrthoDB" id="48317at2759"/>
<dbReference type="Gene3D" id="3.90.180.10">
    <property type="entry name" value="Medium-chain alcohol dehydrogenases, catalytic domain"/>
    <property type="match status" value="1"/>
</dbReference>
<dbReference type="InterPro" id="IPR047122">
    <property type="entry name" value="Trans-enoyl_RdTase-like"/>
</dbReference>
<dbReference type="FunCoup" id="A0A1Y2E8B4">
    <property type="interactions" value="235"/>
</dbReference>
<dbReference type="STRING" id="1141098.A0A1Y2E8B4"/>
<dbReference type="InterPro" id="IPR011032">
    <property type="entry name" value="GroES-like_sf"/>
</dbReference>
<evidence type="ECO:0000256" key="4">
    <source>
        <dbReference type="ARBA" id="ARBA00022857"/>
    </source>
</evidence>
<dbReference type="Pfam" id="PF08240">
    <property type="entry name" value="ADH_N"/>
    <property type="match status" value="1"/>
</dbReference>
<evidence type="ECO:0000256" key="1">
    <source>
        <dbReference type="ARBA" id="ARBA00008072"/>
    </source>
</evidence>
<dbReference type="SUPFAM" id="SSF50129">
    <property type="entry name" value="GroES-like"/>
    <property type="match status" value="1"/>
</dbReference>
<keyword evidence="3" id="KW-0547">Nucleotide-binding</keyword>
<proteinExistence type="inferred from homology"/>
<dbReference type="Proteomes" id="UP000193689">
    <property type="component" value="Unassembled WGS sequence"/>
</dbReference>
<protein>
    <submittedName>
        <fullName evidence="7">Putative zinc-binding dehydrogenase family oxidoreductase</fullName>
    </submittedName>
</protein>
<dbReference type="EMBL" id="MCFJ01000004">
    <property type="protein sequence ID" value="ORY67813.1"/>
    <property type="molecule type" value="Genomic_DNA"/>
</dbReference>
<comment type="subunit">
    <text evidence="2">Monomer.</text>
</comment>
<evidence type="ECO:0000259" key="6">
    <source>
        <dbReference type="SMART" id="SM00829"/>
    </source>
</evidence>
<dbReference type="GeneID" id="63778892"/>
<evidence type="ECO:0000256" key="5">
    <source>
        <dbReference type="ARBA" id="ARBA00023002"/>
    </source>
</evidence>
<name>A0A1Y2E8B4_9PEZI</name>
<dbReference type="InterPro" id="IPR020843">
    <property type="entry name" value="ER"/>
</dbReference>
<evidence type="ECO:0000256" key="2">
    <source>
        <dbReference type="ARBA" id="ARBA00011245"/>
    </source>
</evidence>
<dbReference type="RefSeq" id="XP_040718437.1">
    <property type="nucleotide sequence ID" value="XM_040862680.1"/>
</dbReference>
<organism evidence="7 8">
    <name type="scientific">Pseudomassariella vexata</name>
    <dbReference type="NCBI Taxonomy" id="1141098"/>
    <lineage>
        <taxon>Eukaryota</taxon>
        <taxon>Fungi</taxon>
        <taxon>Dikarya</taxon>
        <taxon>Ascomycota</taxon>
        <taxon>Pezizomycotina</taxon>
        <taxon>Sordariomycetes</taxon>
        <taxon>Xylariomycetidae</taxon>
        <taxon>Amphisphaeriales</taxon>
        <taxon>Pseudomassariaceae</taxon>
        <taxon>Pseudomassariella</taxon>
    </lineage>
</organism>
<keyword evidence="8" id="KW-1185">Reference proteome</keyword>
<comment type="caution">
    <text evidence="7">The sequence shown here is derived from an EMBL/GenBank/DDBJ whole genome shotgun (WGS) entry which is preliminary data.</text>
</comment>
<dbReference type="AlphaFoldDB" id="A0A1Y2E8B4"/>
<dbReference type="Pfam" id="PF00107">
    <property type="entry name" value="ADH_zinc_N"/>
    <property type="match status" value="1"/>
</dbReference>
<dbReference type="PANTHER" id="PTHR45348">
    <property type="entry name" value="HYPOTHETICAL OXIDOREDUCTASE (EUROFUNG)"/>
    <property type="match status" value="1"/>
</dbReference>
<gene>
    <name evidence="7" type="ORF">BCR38DRAFT_464844</name>
</gene>
<keyword evidence="5" id="KW-0560">Oxidoreductase</keyword>
<feature type="domain" description="Enoyl reductase (ER)" evidence="6">
    <location>
        <begin position="13"/>
        <end position="353"/>
    </location>
</feature>
<comment type="similarity">
    <text evidence="1">Belongs to the zinc-containing alcohol dehydrogenase family.</text>
</comment>
<reference evidence="7 8" key="1">
    <citation type="submission" date="2016-07" db="EMBL/GenBank/DDBJ databases">
        <title>Pervasive Adenine N6-methylation of Active Genes in Fungi.</title>
        <authorList>
            <consortium name="DOE Joint Genome Institute"/>
            <person name="Mondo S.J."/>
            <person name="Dannebaum R.O."/>
            <person name="Kuo R.C."/>
            <person name="Labutti K."/>
            <person name="Haridas S."/>
            <person name="Kuo A."/>
            <person name="Salamov A."/>
            <person name="Ahrendt S.R."/>
            <person name="Lipzen A."/>
            <person name="Sullivan W."/>
            <person name="Andreopoulos W.B."/>
            <person name="Clum A."/>
            <person name="Lindquist E."/>
            <person name="Daum C."/>
            <person name="Ramamoorthy G.K."/>
            <person name="Gryganskyi A."/>
            <person name="Culley D."/>
            <person name="Magnuson J.K."/>
            <person name="James T.Y."/>
            <person name="O'Malley M.A."/>
            <person name="Stajich J.E."/>
            <person name="Spatafora J.W."/>
            <person name="Visel A."/>
            <person name="Grigoriev I.V."/>
        </authorList>
    </citation>
    <scope>NUCLEOTIDE SEQUENCE [LARGE SCALE GENOMIC DNA]</scope>
    <source>
        <strain evidence="7 8">CBS 129021</strain>
    </source>
</reference>
<evidence type="ECO:0000256" key="3">
    <source>
        <dbReference type="ARBA" id="ARBA00022741"/>
    </source>
</evidence>
<dbReference type="CDD" id="cd08249">
    <property type="entry name" value="enoyl_reductase_like"/>
    <property type="match status" value="1"/>
</dbReference>
<evidence type="ECO:0000313" key="7">
    <source>
        <dbReference type="EMBL" id="ORY67813.1"/>
    </source>
</evidence>